<protein>
    <recommendedName>
        <fullName evidence="2">DNA-(apurinic or apyrimidinic site) lyase</fullName>
        <ecNumber evidence="2">4.2.99.18</ecNumber>
    </recommendedName>
</protein>
<evidence type="ECO:0000256" key="9">
    <source>
        <dbReference type="ARBA" id="ARBA00044632"/>
    </source>
</evidence>
<reference evidence="11" key="1">
    <citation type="submission" date="2021-02" db="EMBL/GenBank/DDBJ databases">
        <authorList>
            <person name="Nowell W R."/>
        </authorList>
    </citation>
    <scope>NUCLEOTIDE SEQUENCE</scope>
</reference>
<dbReference type="GO" id="GO:0005634">
    <property type="term" value="C:nucleus"/>
    <property type="evidence" value="ECO:0007669"/>
    <property type="project" value="TreeGrafter"/>
</dbReference>
<evidence type="ECO:0000256" key="8">
    <source>
        <dbReference type="ARBA" id="ARBA00023295"/>
    </source>
</evidence>
<dbReference type="GO" id="GO:0006289">
    <property type="term" value="P:nucleotide-excision repair"/>
    <property type="evidence" value="ECO:0007669"/>
    <property type="project" value="InterPro"/>
</dbReference>
<evidence type="ECO:0000313" key="13">
    <source>
        <dbReference type="Proteomes" id="UP000663860"/>
    </source>
</evidence>
<dbReference type="CDD" id="cd00056">
    <property type="entry name" value="ENDO3c"/>
    <property type="match status" value="1"/>
</dbReference>
<dbReference type="PANTHER" id="PTHR10242:SF2">
    <property type="entry name" value="N-GLYCOSYLASE_DNA LYASE"/>
    <property type="match status" value="1"/>
</dbReference>
<comment type="similarity">
    <text evidence="1">Belongs to the type-1 OGG1 family.</text>
</comment>
<dbReference type="GO" id="GO:0034039">
    <property type="term" value="F:8-oxo-7,8-dihydroguanine DNA N-glycosylase activity"/>
    <property type="evidence" value="ECO:0007669"/>
    <property type="project" value="TreeGrafter"/>
</dbReference>
<dbReference type="EMBL" id="CAJNOE010000015">
    <property type="protein sequence ID" value="CAF0733308.1"/>
    <property type="molecule type" value="Genomic_DNA"/>
</dbReference>
<dbReference type="Proteomes" id="UP000663860">
    <property type="component" value="Unassembled WGS sequence"/>
</dbReference>
<gene>
    <name evidence="11" type="ORF">IZO911_LOCUS3030</name>
    <name evidence="12" type="ORF">KXQ929_LOCUS12816</name>
</gene>
<keyword evidence="5" id="KW-0234">DNA repair</keyword>
<evidence type="ECO:0000256" key="7">
    <source>
        <dbReference type="ARBA" id="ARBA00023268"/>
    </source>
</evidence>
<keyword evidence="8" id="KW-0326">Glycosidase</keyword>
<dbReference type="Pfam" id="PF00730">
    <property type="entry name" value="HhH-GPD"/>
    <property type="match status" value="1"/>
</dbReference>
<dbReference type="AlphaFoldDB" id="A0A813NDG5"/>
<dbReference type="Pfam" id="PF07934">
    <property type="entry name" value="OGG_N"/>
    <property type="match status" value="1"/>
</dbReference>
<dbReference type="EMBL" id="CAJOBB010000670">
    <property type="protein sequence ID" value="CAF3727364.1"/>
    <property type="molecule type" value="Genomic_DNA"/>
</dbReference>
<comment type="caution">
    <text evidence="11">The sequence shown here is derived from an EMBL/GenBank/DDBJ whole genome shotgun (WGS) entry which is preliminary data.</text>
</comment>
<dbReference type="GO" id="GO:0140078">
    <property type="term" value="F:class I DNA-(apurinic or apyrimidinic site) endonuclease activity"/>
    <property type="evidence" value="ECO:0007669"/>
    <property type="project" value="UniProtKB-EC"/>
</dbReference>
<evidence type="ECO:0000256" key="1">
    <source>
        <dbReference type="ARBA" id="ARBA00010679"/>
    </source>
</evidence>
<keyword evidence="3" id="KW-0227">DNA damage</keyword>
<proteinExistence type="inferred from homology"/>
<evidence type="ECO:0000256" key="4">
    <source>
        <dbReference type="ARBA" id="ARBA00022801"/>
    </source>
</evidence>
<dbReference type="SUPFAM" id="SSF55945">
    <property type="entry name" value="TATA-box binding protein-like"/>
    <property type="match status" value="1"/>
</dbReference>
<keyword evidence="7" id="KW-0511">Multifunctional enzyme</keyword>
<dbReference type="Proteomes" id="UP000663868">
    <property type="component" value="Unassembled WGS sequence"/>
</dbReference>
<dbReference type="InterPro" id="IPR052054">
    <property type="entry name" value="Oxidative_DNA_repair_enzyme"/>
</dbReference>
<dbReference type="Gene3D" id="1.10.340.30">
    <property type="entry name" value="Hypothetical protein, domain 2"/>
    <property type="match status" value="1"/>
</dbReference>
<dbReference type="Gene3D" id="3.30.310.40">
    <property type="match status" value="1"/>
</dbReference>
<comment type="catalytic activity">
    <reaction evidence="9">
        <text>2'-deoxyribonucleotide-(2'-deoxyribose 5'-phosphate)-2'-deoxyribonucleotide-DNA = a 3'-end 2'-deoxyribonucleotide-(2,3-dehydro-2,3-deoxyribose 5'-phosphate)-DNA + a 5'-end 5'-phospho-2'-deoxyribonucleoside-DNA + H(+)</text>
        <dbReference type="Rhea" id="RHEA:66592"/>
        <dbReference type="Rhea" id="RHEA-COMP:13180"/>
        <dbReference type="Rhea" id="RHEA-COMP:16897"/>
        <dbReference type="Rhea" id="RHEA-COMP:17067"/>
        <dbReference type="ChEBI" id="CHEBI:15378"/>
        <dbReference type="ChEBI" id="CHEBI:136412"/>
        <dbReference type="ChEBI" id="CHEBI:157695"/>
        <dbReference type="ChEBI" id="CHEBI:167181"/>
        <dbReference type="EC" id="4.2.99.18"/>
    </reaction>
</comment>
<evidence type="ECO:0000259" key="10">
    <source>
        <dbReference type="SMART" id="SM00478"/>
    </source>
</evidence>
<dbReference type="GO" id="GO:0003684">
    <property type="term" value="F:damaged DNA binding"/>
    <property type="evidence" value="ECO:0007669"/>
    <property type="project" value="InterPro"/>
</dbReference>
<evidence type="ECO:0000256" key="6">
    <source>
        <dbReference type="ARBA" id="ARBA00023239"/>
    </source>
</evidence>
<evidence type="ECO:0000313" key="12">
    <source>
        <dbReference type="EMBL" id="CAF3727364.1"/>
    </source>
</evidence>
<sequence>MSSTTSLLSSFVVSDNLIQYSSGLIPISYTELNLKQTLLGGQSFRWVEQSPTEFIGVLKSYIIYLQHENENLHYTFYTNKSCIIESNENDLQNETSRIIHNYFQLSIKLHDLFQQWCKSDVRFQNGLIPTGIRVLDQDPLENLISFICSSNNNVQRITKMVKQLCIEYGKEIGTINGIVYHQFPTIDELDKSNLETRLRELNFGYRARYIQQAIKYLKYTINDITFFDRLKSLSVKEARTELLKIMGVGRKVSDCVLLMSLGKQDVVPVDTHIHSIAVTHYGQSKKLQLNTTNYNAISTFFEQLWQPFAGWAQAAAFSNELRSITTYKSIIQSTSLKRSISSYETHSQCKLVKREKKLLSIK</sequence>
<keyword evidence="4" id="KW-0378">Hydrolase</keyword>
<dbReference type="GO" id="GO:0006285">
    <property type="term" value="P:base-excision repair, AP site formation"/>
    <property type="evidence" value="ECO:0007669"/>
    <property type="project" value="TreeGrafter"/>
</dbReference>
<keyword evidence="6" id="KW-0456">Lyase</keyword>
<dbReference type="PANTHER" id="PTHR10242">
    <property type="entry name" value="8-OXOGUANINE DNA GLYCOSYLASE"/>
    <property type="match status" value="1"/>
</dbReference>
<organism evidence="11 13">
    <name type="scientific">Adineta steineri</name>
    <dbReference type="NCBI Taxonomy" id="433720"/>
    <lineage>
        <taxon>Eukaryota</taxon>
        <taxon>Metazoa</taxon>
        <taxon>Spiralia</taxon>
        <taxon>Gnathifera</taxon>
        <taxon>Rotifera</taxon>
        <taxon>Eurotatoria</taxon>
        <taxon>Bdelloidea</taxon>
        <taxon>Adinetida</taxon>
        <taxon>Adinetidae</taxon>
        <taxon>Adineta</taxon>
    </lineage>
</organism>
<dbReference type="EC" id="4.2.99.18" evidence="2"/>
<accession>A0A813NDG5</accession>
<dbReference type="SMART" id="SM00478">
    <property type="entry name" value="ENDO3c"/>
    <property type="match status" value="1"/>
</dbReference>
<evidence type="ECO:0000313" key="11">
    <source>
        <dbReference type="EMBL" id="CAF0733308.1"/>
    </source>
</evidence>
<dbReference type="Gene3D" id="1.10.1670.10">
    <property type="entry name" value="Helix-hairpin-Helix base-excision DNA repair enzymes (C-terminal)"/>
    <property type="match status" value="1"/>
</dbReference>
<dbReference type="InterPro" id="IPR012904">
    <property type="entry name" value="OGG_N"/>
</dbReference>
<dbReference type="InterPro" id="IPR003265">
    <property type="entry name" value="HhH-GPD_domain"/>
</dbReference>
<feature type="domain" description="HhH-GPD" evidence="10">
    <location>
        <begin position="148"/>
        <end position="324"/>
    </location>
</feature>
<name>A0A813NDG5_9BILA</name>
<dbReference type="SUPFAM" id="SSF48150">
    <property type="entry name" value="DNA-glycosylase"/>
    <property type="match status" value="1"/>
</dbReference>
<evidence type="ECO:0000256" key="5">
    <source>
        <dbReference type="ARBA" id="ARBA00023204"/>
    </source>
</evidence>
<evidence type="ECO:0000256" key="2">
    <source>
        <dbReference type="ARBA" id="ARBA00012720"/>
    </source>
</evidence>
<dbReference type="InterPro" id="IPR023170">
    <property type="entry name" value="HhH_base_excis_C"/>
</dbReference>
<dbReference type="InterPro" id="IPR011257">
    <property type="entry name" value="DNA_glycosylase"/>
</dbReference>
<evidence type="ECO:0000256" key="3">
    <source>
        <dbReference type="ARBA" id="ARBA00022763"/>
    </source>
</evidence>